<evidence type="ECO:0000313" key="1">
    <source>
        <dbReference type="EMBL" id="CAD8096916.1"/>
    </source>
</evidence>
<sequence length="280" mass="32460">MREIEMHQFDKVQRDCSIYKNELQIGIFQKIIIKQIKMTRITSILLLSLMLVSTQAYFQDKQHREEAKQFFLNFIKEFTNQYTAISGEGLDYMGAMKLALDYWITQIRVHNFGELKVDYDVDHDILEISAPSFNIDVIVENKYTIPLKIEDLFVSIIFNIGPTHFRCAEVEIDYGSVSLDVNVVIEYITKQLLSLDIIKSAIKKSEAPIKNLLVNTLRNNHQRLHGLVNELRTGSLNPGALLAQLPNVPFTRVENGEYIINIRQIFSFESQKEKEKKDDL</sequence>
<dbReference type="Proteomes" id="UP000692954">
    <property type="component" value="Unassembled WGS sequence"/>
</dbReference>
<reference evidence="1" key="1">
    <citation type="submission" date="2021-01" db="EMBL/GenBank/DDBJ databases">
        <authorList>
            <consortium name="Genoscope - CEA"/>
            <person name="William W."/>
        </authorList>
    </citation>
    <scope>NUCLEOTIDE SEQUENCE</scope>
</reference>
<keyword evidence="2" id="KW-1185">Reference proteome</keyword>
<gene>
    <name evidence="1" type="ORF">PSON_ATCC_30995.1.T0670135</name>
</gene>
<proteinExistence type="predicted"/>
<name>A0A8S1P1G9_9CILI</name>
<dbReference type="AlphaFoldDB" id="A0A8S1P1G9"/>
<organism evidence="1 2">
    <name type="scientific">Paramecium sonneborni</name>
    <dbReference type="NCBI Taxonomy" id="65129"/>
    <lineage>
        <taxon>Eukaryota</taxon>
        <taxon>Sar</taxon>
        <taxon>Alveolata</taxon>
        <taxon>Ciliophora</taxon>
        <taxon>Intramacronucleata</taxon>
        <taxon>Oligohymenophorea</taxon>
        <taxon>Peniculida</taxon>
        <taxon>Parameciidae</taxon>
        <taxon>Paramecium</taxon>
    </lineage>
</organism>
<evidence type="ECO:0000313" key="2">
    <source>
        <dbReference type="Proteomes" id="UP000692954"/>
    </source>
</evidence>
<dbReference type="EMBL" id="CAJJDN010000067">
    <property type="protein sequence ID" value="CAD8096916.1"/>
    <property type="molecule type" value="Genomic_DNA"/>
</dbReference>
<accession>A0A8S1P1G9</accession>
<comment type="caution">
    <text evidence="1">The sequence shown here is derived from an EMBL/GenBank/DDBJ whole genome shotgun (WGS) entry which is preliminary data.</text>
</comment>
<protein>
    <submittedName>
        <fullName evidence="1">Uncharacterized protein</fullName>
    </submittedName>
</protein>
<dbReference type="OrthoDB" id="296795at2759"/>